<reference evidence="2" key="1">
    <citation type="submission" date="2021-01" db="EMBL/GenBank/DDBJ databases">
        <authorList>
            <consortium name="Genoscope - CEA"/>
            <person name="William W."/>
        </authorList>
    </citation>
    <scope>NUCLEOTIDE SEQUENCE</scope>
</reference>
<sequence>MALVRSLFSAKKILSRATSAAPKGFLAVYIVFLCHLIDTIMAIHVGSIFENFNPIIITSTAKIQNQWKLMRKLSRQVSTTVLRFMLCSIDDVMKLESLSLGVVNCVNCEVTHSRYLMLNQYPHQSHTQSFVSRCTSETIAESETLYYCWRRKS</sequence>
<keyword evidence="1" id="KW-0812">Transmembrane</keyword>
<organism evidence="2">
    <name type="scientific">Brassica napus</name>
    <name type="common">Rape</name>
    <dbReference type="NCBI Taxonomy" id="3708"/>
    <lineage>
        <taxon>Eukaryota</taxon>
        <taxon>Viridiplantae</taxon>
        <taxon>Streptophyta</taxon>
        <taxon>Embryophyta</taxon>
        <taxon>Tracheophyta</taxon>
        <taxon>Spermatophyta</taxon>
        <taxon>Magnoliopsida</taxon>
        <taxon>eudicotyledons</taxon>
        <taxon>Gunneridae</taxon>
        <taxon>Pentapetalae</taxon>
        <taxon>rosids</taxon>
        <taxon>malvids</taxon>
        <taxon>Brassicales</taxon>
        <taxon>Brassicaceae</taxon>
        <taxon>Brassiceae</taxon>
        <taxon>Brassica</taxon>
    </lineage>
</organism>
<evidence type="ECO:0000313" key="2">
    <source>
        <dbReference type="EMBL" id="CAF1697762.1"/>
    </source>
</evidence>
<feature type="transmembrane region" description="Helical" evidence="1">
    <location>
        <begin position="26"/>
        <end position="49"/>
    </location>
</feature>
<keyword evidence="1" id="KW-1133">Transmembrane helix</keyword>
<proteinExistence type="predicted"/>
<gene>
    <name evidence="2" type="ORF">DARMORV10_C03P10080.1</name>
</gene>
<dbReference type="Proteomes" id="UP001295469">
    <property type="component" value="Chromosome C03"/>
</dbReference>
<evidence type="ECO:0000256" key="1">
    <source>
        <dbReference type="SAM" id="Phobius"/>
    </source>
</evidence>
<dbReference type="AlphaFoldDB" id="A0A816I1X6"/>
<name>A0A816I1X6_BRANA</name>
<accession>A0A816I1X6</accession>
<dbReference type="EMBL" id="HG994367">
    <property type="protein sequence ID" value="CAF1697762.1"/>
    <property type="molecule type" value="Genomic_DNA"/>
</dbReference>
<protein>
    <submittedName>
        <fullName evidence="2">(rape) hypothetical protein</fullName>
    </submittedName>
</protein>
<keyword evidence="1" id="KW-0472">Membrane</keyword>